<keyword evidence="2" id="KW-0238">DNA-binding</keyword>
<name>A0A6N9Q6Q5_9BACL</name>
<dbReference type="Pfam" id="PF12833">
    <property type="entry name" value="HTH_18"/>
    <property type="match status" value="1"/>
</dbReference>
<evidence type="ECO:0000256" key="1">
    <source>
        <dbReference type="ARBA" id="ARBA00023015"/>
    </source>
</evidence>
<dbReference type="PANTHER" id="PTHR43280">
    <property type="entry name" value="ARAC-FAMILY TRANSCRIPTIONAL REGULATOR"/>
    <property type="match status" value="1"/>
</dbReference>
<dbReference type="Gene3D" id="1.10.10.60">
    <property type="entry name" value="Homeodomain-like"/>
    <property type="match status" value="2"/>
</dbReference>
<gene>
    <name evidence="7" type="ORF">ERL59_15250</name>
</gene>
<dbReference type="PANTHER" id="PTHR43280:SF35">
    <property type="entry name" value="RESPONSE REGULATOR"/>
    <property type="match status" value="1"/>
</dbReference>
<dbReference type="SUPFAM" id="SSF46689">
    <property type="entry name" value="Homeodomain-like"/>
    <property type="match status" value="2"/>
</dbReference>
<proteinExistence type="predicted"/>
<comment type="caution">
    <text evidence="7">The sequence shown here is derived from an EMBL/GenBank/DDBJ whole genome shotgun (WGS) entry which is preliminary data.</text>
</comment>
<dbReference type="GO" id="GO:0043565">
    <property type="term" value="F:sequence-specific DNA binding"/>
    <property type="evidence" value="ECO:0007669"/>
    <property type="project" value="InterPro"/>
</dbReference>
<dbReference type="SUPFAM" id="SSF52172">
    <property type="entry name" value="CheY-like"/>
    <property type="match status" value="1"/>
</dbReference>
<dbReference type="GO" id="GO:0000160">
    <property type="term" value="P:phosphorelay signal transduction system"/>
    <property type="evidence" value="ECO:0007669"/>
    <property type="project" value="InterPro"/>
</dbReference>
<dbReference type="GO" id="GO:0003700">
    <property type="term" value="F:DNA-binding transcription factor activity"/>
    <property type="evidence" value="ECO:0007669"/>
    <property type="project" value="InterPro"/>
</dbReference>
<dbReference type="RefSeq" id="WP_160647108.1">
    <property type="nucleotide sequence ID" value="NZ_SIJB01000030.1"/>
</dbReference>
<dbReference type="PROSITE" id="PS50110">
    <property type="entry name" value="RESPONSE_REGULATORY"/>
    <property type="match status" value="1"/>
</dbReference>
<dbReference type="Gene3D" id="3.40.50.2300">
    <property type="match status" value="1"/>
</dbReference>
<keyword evidence="3" id="KW-0804">Transcription</keyword>
<dbReference type="InterPro" id="IPR011006">
    <property type="entry name" value="CheY-like_superfamily"/>
</dbReference>
<dbReference type="CDD" id="cd17536">
    <property type="entry name" value="REC_YesN-like"/>
    <property type="match status" value="1"/>
</dbReference>
<dbReference type="InterPro" id="IPR001789">
    <property type="entry name" value="Sig_transdc_resp-reg_receiver"/>
</dbReference>
<reference evidence="7 8" key="1">
    <citation type="submission" date="2019-01" db="EMBL/GenBank/DDBJ databases">
        <title>Chengkuizengella sp. nov., isolated from deep-sea sediment of East Pacific Ocean.</title>
        <authorList>
            <person name="Yang J."/>
            <person name="Lai Q."/>
            <person name="Shao Z."/>
        </authorList>
    </citation>
    <scope>NUCLEOTIDE SEQUENCE [LARGE SCALE GENOMIC DNA]</scope>
    <source>
        <strain evidence="7 8">YPA3-1-1</strain>
    </source>
</reference>
<dbReference type="SMART" id="SM00342">
    <property type="entry name" value="HTH_ARAC"/>
    <property type="match status" value="1"/>
</dbReference>
<evidence type="ECO:0000259" key="6">
    <source>
        <dbReference type="PROSITE" id="PS50110"/>
    </source>
</evidence>
<dbReference type="EMBL" id="SIJB01000030">
    <property type="protein sequence ID" value="NBI30304.1"/>
    <property type="molecule type" value="Genomic_DNA"/>
</dbReference>
<feature type="modified residue" description="4-aspartylphosphate" evidence="4">
    <location>
        <position position="53"/>
    </location>
</feature>
<accession>A0A6N9Q6Q5</accession>
<feature type="domain" description="HTH araC/xylS-type" evidence="5">
    <location>
        <begin position="291"/>
        <end position="389"/>
    </location>
</feature>
<dbReference type="SMART" id="SM00448">
    <property type="entry name" value="REC"/>
    <property type="match status" value="1"/>
</dbReference>
<dbReference type="InterPro" id="IPR018060">
    <property type="entry name" value="HTH_AraC"/>
</dbReference>
<organism evidence="7 8">
    <name type="scientific">Chengkuizengella marina</name>
    <dbReference type="NCBI Taxonomy" id="2507566"/>
    <lineage>
        <taxon>Bacteria</taxon>
        <taxon>Bacillati</taxon>
        <taxon>Bacillota</taxon>
        <taxon>Bacilli</taxon>
        <taxon>Bacillales</taxon>
        <taxon>Paenibacillaceae</taxon>
        <taxon>Chengkuizengella</taxon>
    </lineage>
</organism>
<feature type="domain" description="Response regulatory" evidence="6">
    <location>
        <begin position="2"/>
        <end position="118"/>
    </location>
</feature>
<dbReference type="PROSITE" id="PS01124">
    <property type="entry name" value="HTH_ARAC_FAMILY_2"/>
    <property type="match status" value="1"/>
</dbReference>
<dbReference type="Pfam" id="PF00072">
    <property type="entry name" value="Response_reg"/>
    <property type="match status" value="1"/>
</dbReference>
<dbReference type="Proteomes" id="UP000448943">
    <property type="component" value="Unassembled WGS sequence"/>
</dbReference>
<evidence type="ECO:0000256" key="4">
    <source>
        <dbReference type="PROSITE-ProRule" id="PRU00169"/>
    </source>
</evidence>
<keyword evidence="1" id="KW-0805">Transcription regulation</keyword>
<dbReference type="InterPro" id="IPR009057">
    <property type="entry name" value="Homeodomain-like_sf"/>
</dbReference>
<dbReference type="OrthoDB" id="9788446at2"/>
<evidence type="ECO:0000256" key="2">
    <source>
        <dbReference type="ARBA" id="ARBA00023125"/>
    </source>
</evidence>
<sequence length="398" mass="46256">MNILMVDDEPIVRNAMANMIQSMEDDYDVKTAEDGEDAMIKLNDISFDIVITDIRMPGVDGLKLAKYIYENYPKTYIVMLTGHADFEYARTALQYKVVEYLLKPISMESVKEIINKIELMIQNRKSKSEIGRLRERNLLEKRVQDLFYEMPVPYYDESLFPQFQSIFLFSITMKPDELRKKTIRFSIKNIISDVMNELGTSIVVVEESHLSTVLFSYKDQSNHVEKVLKNISSSIEQFLKRSCEIGIGGVSNKLNEVSTLYKKSLMELGLYEEKVPVKNGKSTESIHRLIRSVLEYVENDYSKEITLTSLAEQLFVNPNYLSSLFKSEMGETFSHHVTKTRINKAKQLLRETNHKIYQVCKMVGYTDQAHFSKVFKALENTSPYEYREQNKPQQKHSQ</sequence>
<keyword evidence="4" id="KW-0597">Phosphoprotein</keyword>
<evidence type="ECO:0000313" key="7">
    <source>
        <dbReference type="EMBL" id="NBI30304.1"/>
    </source>
</evidence>
<evidence type="ECO:0000256" key="3">
    <source>
        <dbReference type="ARBA" id="ARBA00023163"/>
    </source>
</evidence>
<dbReference type="AlphaFoldDB" id="A0A6N9Q6Q5"/>
<protein>
    <submittedName>
        <fullName evidence="7">Response regulator</fullName>
    </submittedName>
</protein>
<evidence type="ECO:0000313" key="8">
    <source>
        <dbReference type="Proteomes" id="UP000448943"/>
    </source>
</evidence>
<evidence type="ECO:0000259" key="5">
    <source>
        <dbReference type="PROSITE" id="PS01124"/>
    </source>
</evidence>
<keyword evidence="8" id="KW-1185">Reference proteome</keyword>